<evidence type="ECO:0000313" key="1">
    <source>
        <dbReference type="EMBL" id="SEW20668.1"/>
    </source>
</evidence>
<organism evidence="1 2">
    <name type="scientific">Prevotella aff. ruminicola Tc2-24</name>
    <dbReference type="NCBI Taxonomy" id="81582"/>
    <lineage>
        <taxon>Bacteria</taxon>
        <taxon>Pseudomonadati</taxon>
        <taxon>Bacteroidota</taxon>
        <taxon>Bacteroidia</taxon>
        <taxon>Bacteroidales</taxon>
        <taxon>Prevotellaceae</taxon>
        <taxon>Prevotella</taxon>
    </lineage>
</organism>
<dbReference type="Proteomes" id="UP000199373">
    <property type="component" value="Unassembled WGS sequence"/>
</dbReference>
<accession>A0A1I0Q145</accession>
<proteinExistence type="predicted"/>
<gene>
    <name evidence="1" type="ORF">SAMN04487850_2137</name>
</gene>
<protein>
    <submittedName>
        <fullName evidence="1">Uncharacterized protein</fullName>
    </submittedName>
</protein>
<name>A0A1I0Q145_9BACT</name>
<dbReference type="EMBL" id="FOIQ01000005">
    <property type="protein sequence ID" value="SEW20668.1"/>
    <property type="molecule type" value="Genomic_DNA"/>
</dbReference>
<evidence type="ECO:0000313" key="2">
    <source>
        <dbReference type="Proteomes" id="UP000199373"/>
    </source>
</evidence>
<reference evidence="1 2" key="1">
    <citation type="submission" date="2016-10" db="EMBL/GenBank/DDBJ databases">
        <authorList>
            <person name="de Groot N.N."/>
        </authorList>
    </citation>
    <scope>NUCLEOTIDE SEQUENCE [LARGE SCALE GENOMIC DNA]</scope>
    <source>
        <strain evidence="1 2">TC2-24</strain>
    </source>
</reference>
<dbReference type="AlphaFoldDB" id="A0A1I0Q145"/>
<sequence length="58" mass="6596">MLIPHAISFCKDKAKPQVHTEKEPFFMFISQNQKVRRSCSLALAVVYQSHPSSSVFSI</sequence>
<keyword evidence="2" id="KW-1185">Reference proteome</keyword>